<evidence type="ECO:0000313" key="4">
    <source>
        <dbReference type="Proteomes" id="UP001165121"/>
    </source>
</evidence>
<proteinExistence type="predicted"/>
<dbReference type="InterPro" id="IPR036397">
    <property type="entry name" value="RNaseH_sf"/>
</dbReference>
<name>A0A9W6XJZ5_9STRA</name>
<dbReference type="PROSITE" id="PS50994">
    <property type="entry name" value="INTEGRASE"/>
    <property type="match status" value="1"/>
</dbReference>
<feature type="compositionally biased region" description="Basic and acidic residues" evidence="1">
    <location>
        <begin position="248"/>
        <end position="259"/>
    </location>
</feature>
<comment type="caution">
    <text evidence="3">The sequence shown here is derived from an EMBL/GenBank/DDBJ whole genome shotgun (WGS) entry which is preliminary data.</text>
</comment>
<feature type="domain" description="Integrase catalytic" evidence="2">
    <location>
        <begin position="42"/>
        <end position="210"/>
    </location>
</feature>
<gene>
    <name evidence="3" type="ORF">Pfra01_001205300</name>
</gene>
<feature type="compositionally biased region" description="Polar residues" evidence="1">
    <location>
        <begin position="265"/>
        <end position="279"/>
    </location>
</feature>
<accession>A0A9W6XJZ5</accession>
<dbReference type="SUPFAM" id="SSF53098">
    <property type="entry name" value="Ribonuclease H-like"/>
    <property type="match status" value="1"/>
</dbReference>
<protein>
    <submittedName>
        <fullName evidence="3">Unnamed protein product</fullName>
    </submittedName>
</protein>
<dbReference type="GO" id="GO:0015074">
    <property type="term" value="P:DNA integration"/>
    <property type="evidence" value="ECO:0007669"/>
    <property type="project" value="InterPro"/>
</dbReference>
<evidence type="ECO:0000313" key="3">
    <source>
        <dbReference type="EMBL" id="GMF39920.1"/>
    </source>
</evidence>
<feature type="region of interest" description="Disordered" evidence="1">
    <location>
        <begin position="248"/>
        <end position="284"/>
    </location>
</feature>
<dbReference type="OrthoDB" id="10047206at2759"/>
<dbReference type="GO" id="GO:0003676">
    <property type="term" value="F:nucleic acid binding"/>
    <property type="evidence" value="ECO:0007669"/>
    <property type="project" value="InterPro"/>
</dbReference>
<dbReference type="EMBL" id="BSXT01001200">
    <property type="protein sequence ID" value="GMF39920.1"/>
    <property type="molecule type" value="Genomic_DNA"/>
</dbReference>
<dbReference type="AlphaFoldDB" id="A0A9W6XJZ5"/>
<dbReference type="Proteomes" id="UP001165121">
    <property type="component" value="Unassembled WGS sequence"/>
</dbReference>
<evidence type="ECO:0000259" key="2">
    <source>
        <dbReference type="PROSITE" id="PS50994"/>
    </source>
</evidence>
<dbReference type="PANTHER" id="PTHR47266">
    <property type="entry name" value="ENDONUCLEASE-RELATED"/>
    <property type="match status" value="1"/>
</dbReference>
<organism evidence="3 4">
    <name type="scientific">Phytophthora fragariaefolia</name>
    <dbReference type="NCBI Taxonomy" id="1490495"/>
    <lineage>
        <taxon>Eukaryota</taxon>
        <taxon>Sar</taxon>
        <taxon>Stramenopiles</taxon>
        <taxon>Oomycota</taxon>
        <taxon>Peronosporomycetes</taxon>
        <taxon>Peronosporales</taxon>
        <taxon>Peronosporaceae</taxon>
        <taxon>Phytophthora</taxon>
    </lineage>
</organism>
<dbReference type="Gene3D" id="3.30.420.10">
    <property type="entry name" value="Ribonuclease H-like superfamily/Ribonuclease H"/>
    <property type="match status" value="1"/>
</dbReference>
<dbReference type="InterPro" id="IPR012337">
    <property type="entry name" value="RNaseH-like_sf"/>
</dbReference>
<dbReference type="InterPro" id="IPR052160">
    <property type="entry name" value="Gypsy_RT_Integrase-like"/>
</dbReference>
<keyword evidence="4" id="KW-1185">Reference proteome</keyword>
<reference evidence="3" key="1">
    <citation type="submission" date="2023-04" db="EMBL/GenBank/DDBJ databases">
        <title>Phytophthora fragariaefolia NBRC 109709.</title>
        <authorList>
            <person name="Ichikawa N."/>
            <person name="Sato H."/>
            <person name="Tonouchi N."/>
        </authorList>
    </citation>
    <scope>NUCLEOTIDE SEQUENCE</scope>
    <source>
        <strain evidence="3">NBRC 109709</strain>
    </source>
</reference>
<sequence>MGVAKSFGLATIKTSEERRGILPPALWSTVLKECHDSVWAGPLRAPHTYASGDVGDRWALDVAGPLPTTDDGERYVITAVEYVTRYTVAVTVMRHTSENVTAFLMRNIVLNFGAFRDLLTDGAAELAGKAIEQLVVMLQAQPTNPVPYRPQMVGLVERFHRTWKDCIATYMNDELQRDWDVWVDFAVYAYNSGQHSTVMLSPNYLMMGRWLKSTNYLLRRASVAEVGKRTSYRRRLLAAMTSSRECAEAARKREHERQARGGSCPRSSWSATYETSETISARESEDGRKEEVVVELRRRRRRNAAEQYVLEFEVRPVRLRMERDEERCADDGRRCISIQEYDRLFYSGRVVVIVGTLQTTYLQQTMVEDVVVDDVVVVDTSSVHTMVTVRTTMATCGRLSPKHGATMMAMMGGTEESSAPAMRMRGHVGVDMRAKSCTRRPAQTCWAMICVDLTSGLSGERTAEPHHYQIGRLEH</sequence>
<evidence type="ECO:0000256" key="1">
    <source>
        <dbReference type="SAM" id="MobiDB-lite"/>
    </source>
</evidence>
<dbReference type="InterPro" id="IPR001584">
    <property type="entry name" value="Integrase_cat-core"/>
</dbReference>